<evidence type="ECO:0000256" key="8">
    <source>
        <dbReference type="ARBA" id="ARBA00022989"/>
    </source>
</evidence>
<accession>A0ABS3UQA1</accession>
<keyword evidence="5 10" id="KW-0145">Chemotaxis</keyword>
<sequence length="152" mass="16490">MSDEKDAAAEAPKSNKMLMMIVALAMVLLGGGGVGAFFMLRGDSASAAEEKPVKGAVVAIENPLTVNLAEGHYLKFGFALQMTEKAGEEEVDTNEALNLAIEQYTGRTVAELSTQAGRDKIKADLLEKIEKAYEKDDEQMVMDLYYTSFVTQ</sequence>
<gene>
    <name evidence="11" type="ORF">J5X75_24230</name>
</gene>
<keyword evidence="11" id="KW-0282">Flagellum</keyword>
<dbReference type="InterPro" id="IPR005503">
    <property type="entry name" value="FliL"/>
</dbReference>
<keyword evidence="9 10" id="KW-0472">Membrane</keyword>
<evidence type="ECO:0000256" key="3">
    <source>
        <dbReference type="ARBA" id="ARBA00008281"/>
    </source>
</evidence>
<dbReference type="Proteomes" id="UP000679690">
    <property type="component" value="Unassembled WGS sequence"/>
</dbReference>
<keyword evidence="7 10" id="KW-0283">Flagellar rotation</keyword>
<protein>
    <recommendedName>
        <fullName evidence="10">Flagellar protein FliL</fullName>
    </recommendedName>
</protein>
<comment type="subcellular location">
    <subcellularLocation>
        <location evidence="2">Cell membrane</location>
        <topology evidence="2">Single-pass membrane protein</topology>
    </subcellularLocation>
</comment>
<comment type="function">
    <text evidence="1 10">Controls the rotational direction of flagella during chemotaxis.</text>
</comment>
<keyword evidence="4 10" id="KW-1003">Cell membrane</keyword>
<comment type="caution">
    <text evidence="11">The sequence shown here is derived from an EMBL/GenBank/DDBJ whole genome shotgun (WGS) entry which is preliminary data.</text>
</comment>
<keyword evidence="12" id="KW-1185">Reference proteome</keyword>
<evidence type="ECO:0000256" key="9">
    <source>
        <dbReference type="ARBA" id="ARBA00023136"/>
    </source>
</evidence>
<evidence type="ECO:0000256" key="7">
    <source>
        <dbReference type="ARBA" id="ARBA00022779"/>
    </source>
</evidence>
<dbReference type="PANTHER" id="PTHR35091">
    <property type="entry name" value="FLAGELLAR PROTEIN FLIL"/>
    <property type="match status" value="1"/>
</dbReference>
<organism evidence="11 12">
    <name type="scientific">Actinoplanes flavus</name>
    <dbReference type="NCBI Taxonomy" id="2820290"/>
    <lineage>
        <taxon>Bacteria</taxon>
        <taxon>Bacillati</taxon>
        <taxon>Actinomycetota</taxon>
        <taxon>Actinomycetes</taxon>
        <taxon>Micromonosporales</taxon>
        <taxon>Micromonosporaceae</taxon>
        <taxon>Actinoplanes</taxon>
    </lineage>
</organism>
<feature type="transmembrane region" description="Helical" evidence="10">
    <location>
        <begin position="20"/>
        <end position="40"/>
    </location>
</feature>
<reference evidence="11 12" key="1">
    <citation type="submission" date="2021-03" db="EMBL/GenBank/DDBJ databases">
        <title>Actinoplanes flavus sp. nov., a novel actinomycete isolated from Coconut Palm rhizosphere soil.</title>
        <authorList>
            <person name="Luo X."/>
        </authorList>
    </citation>
    <scope>NUCLEOTIDE SEQUENCE [LARGE SCALE GENOMIC DNA]</scope>
    <source>
        <strain evidence="11 12">NEAU-H7</strain>
    </source>
</reference>
<evidence type="ECO:0000256" key="2">
    <source>
        <dbReference type="ARBA" id="ARBA00004162"/>
    </source>
</evidence>
<dbReference type="RefSeq" id="WP_208469788.1">
    <property type="nucleotide sequence ID" value="NZ_JAGFNS010000016.1"/>
</dbReference>
<dbReference type="EMBL" id="JAGFNS010000016">
    <property type="protein sequence ID" value="MBO3740621.1"/>
    <property type="molecule type" value="Genomic_DNA"/>
</dbReference>
<evidence type="ECO:0000256" key="4">
    <source>
        <dbReference type="ARBA" id="ARBA00022475"/>
    </source>
</evidence>
<proteinExistence type="inferred from homology"/>
<keyword evidence="11" id="KW-0966">Cell projection</keyword>
<dbReference type="Pfam" id="PF03748">
    <property type="entry name" value="FliL"/>
    <property type="match status" value="1"/>
</dbReference>
<keyword evidence="8 10" id="KW-1133">Transmembrane helix</keyword>
<name>A0ABS3UQA1_9ACTN</name>
<dbReference type="PANTHER" id="PTHR35091:SF2">
    <property type="entry name" value="FLAGELLAR PROTEIN FLIL"/>
    <property type="match status" value="1"/>
</dbReference>
<evidence type="ECO:0000313" key="12">
    <source>
        <dbReference type="Proteomes" id="UP000679690"/>
    </source>
</evidence>
<evidence type="ECO:0000256" key="10">
    <source>
        <dbReference type="RuleBase" id="RU364125"/>
    </source>
</evidence>
<evidence type="ECO:0000256" key="6">
    <source>
        <dbReference type="ARBA" id="ARBA00022692"/>
    </source>
</evidence>
<comment type="similarity">
    <text evidence="3 10">Belongs to the FliL family.</text>
</comment>
<keyword evidence="6 10" id="KW-0812">Transmembrane</keyword>
<evidence type="ECO:0000256" key="5">
    <source>
        <dbReference type="ARBA" id="ARBA00022500"/>
    </source>
</evidence>
<keyword evidence="11" id="KW-0969">Cilium</keyword>
<evidence type="ECO:0000256" key="1">
    <source>
        <dbReference type="ARBA" id="ARBA00002254"/>
    </source>
</evidence>
<evidence type="ECO:0000313" key="11">
    <source>
        <dbReference type="EMBL" id="MBO3740621.1"/>
    </source>
</evidence>